<feature type="region of interest" description="Disordered" evidence="1">
    <location>
        <begin position="55"/>
        <end position="74"/>
    </location>
</feature>
<accession>A0AB33AII0</accession>
<dbReference type="EMBL" id="CP004375">
    <property type="protein sequence ID" value="AGM31610.1"/>
    <property type="molecule type" value="Genomic_DNA"/>
</dbReference>
<protein>
    <submittedName>
        <fullName evidence="2">Uncharacterized protein</fullName>
    </submittedName>
</protein>
<proteinExistence type="predicted"/>
<evidence type="ECO:0000256" key="1">
    <source>
        <dbReference type="SAM" id="MobiDB-lite"/>
    </source>
</evidence>
<sequence length="74" mass="8408">MPSSTTRAKSEEPLTEARISFSAQQRSWIESKMEILTVGVTFSEFIARVLEHHLQSTKRRKRTKKAESVENGSA</sequence>
<keyword evidence="2" id="KW-0614">Plasmid</keyword>
<evidence type="ECO:0000313" key="3">
    <source>
        <dbReference type="Proteomes" id="UP000013961"/>
    </source>
</evidence>
<gene>
    <name evidence="2" type="ORF">MASS_1p0050</name>
</gene>
<evidence type="ECO:0000313" key="2">
    <source>
        <dbReference type="EMBL" id="AGM31610.1"/>
    </source>
</evidence>
<dbReference type="KEGG" id="mabb:MASS_1p0050"/>
<feature type="compositionally biased region" description="Basic residues" evidence="1">
    <location>
        <begin position="55"/>
        <end position="64"/>
    </location>
</feature>
<geneLocation type="plasmid" evidence="2 3">
    <name>1</name>
</geneLocation>
<name>A0AB33AII0_9MYCO</name>
<dbReference type="AlphaFoldDB" id="A0AB33AII0"/>
<dbReference type="Proteomes" id="UP000013961">
    <property type="component" value="Plasmid 1"/>
</dbReference>
<reference evidence="2 3" key="1">
    <citation type="journal article" date="2013" name="Genome Announc.">
        <title>Complete Genome Sequence of Mycobacterium massiliense Clinical Strain Asan 50594, Belonging to the Type II Genotype.</title>
        <authorList>
            <person name="Kim B.J."/>
            <person name="Kim B.R."/>
            <person name="Hong S.H."/>
            <person name="Seok S.H."/>
            <person name="Kook Y.H."/>
            <person name="Kim B.J."/>
        </authorList>
    </citation>
    <scope>NUCLEOTIDE SEQUENCE [LARGE SCALE GENOMIC DNA]</scope>
    <source>
        <strain evidence="2 3">50594</strain>
    </source>
</reference>
<organism evidence="2 3">
    <name type="scientific">Mycobacteroides abscessus subsp. bolletii 50594</name>
    <dbReference type="NCBI Taxonomy" id="1303024"/>
    <lineage>
        <taxon>Bacteria</taxon>
        <taxon>Bacillati</taxon>
        <taxon>Actinomycetota</taxon>
        <taxon>Actinomycetes</taxon>
        <taxon>Mycobacteriales</taxon>
        <taxon>Mycobacteriaceae</taxon>
        <taxon>Mycobacteroides</taxon>
        <taxon>Mycobacteroides abscessus</taxon>
    </lineage>
</organism>